<comment type="caution">
    <text evidence="6">The sequence shown here is derived from an EMBL/GenBank/DDBJ whole genome shotgun (WGS) entry which is preliminary data.</text>
</comment>
<gene>
    <name evidence="6" type="ORF">KSB_72810</name>
</gene>
<dbReference type="Gene3D" id="1.10.10.60">
    <property type="entry name" value="Homeodomain-like"/>
    <property type="match status" value="1"/>
</dbReference>
<evidence type="ECO:0000256" key="3">
    <source>
        <dbReference type="ARBA" id="ARBA00023163"/>
    </source>
</evidence>
<protein>
    <submittedName>
        <fullName evidence="6">TetR family transcriptional regulator</fullName>
    </submittedName>
</protein>
<dbReference type="InterPro" id="IPR001647">
    <property type="entry name" value="HTH_TetR"/>
</dbReference>
<dbReference type="EMBL" id="BNJG01000003">
    <property type="protein sequence ID" value="GHO58806.1"/>
    <property type="molecule type" value="Genomic_DNA"/>
</dbReference>
<dbReference type="PROSITE" id="PS50977">
    <property type="entry name" value="HTH_TETR_2"/>
    <property type="match status" value="1"/>
</dbReference>
<dbReference type="PANTHER" id="PTHR47506">
    <property type="entry name" value="TRANSCRIPTIONAL REGULATORY PROTEIN"/>
    <property type="match status" value="1"/>
</dbReference>
<dbReference type="SUPFAM" id="SSF46689">
    <property type="entry name" value="Homeodomain-like"/>
    <property type="match status" value="1"/>
</dbReference>
<dbReference type="InterPro" id="IPR011075">
    <property type="entry name" value="TetR_C"/>
</dbReference>
<sequence>MRSTSNRDQVIKVGAELFLAHGFTTTSMDDVVKQSGVAKSNIYYHFQSKDELALAVLEKHIASLQLLFRQCVLENKDDTLLQKLRAYTDGLIAELVERECIGGCPLMSLMVEAGKTNERLRERLRQFFSQQNQGLERLLNEGKRLGEIRSDLPTSALASLFISWLEGSLMVASIEKSATALRQERDALLHLFQSS</sequence>
<keyword evidence="7" id="KW-1185">Reference proteome</keyword>
<proteinExistence type="predicted"/>
<evidence type="ECO:0000259" key="5">
    <source>
        <dbReference type="PROSITE" id="PS50977"/>
    </source>
</evidence>
<dbReference type="Proteomes" id="UP000654345">
    <property type="component" value="Unassembled WGS sequence"/>
</dbReference>
<evidence type="ECO:0000256" key="4">
    <source>
        <dbReference type="PROSITE-ProRule" id="PRU00335"/>
    </source>
</evidence>
<reference evidence="6 7" key="1">
    <citation type="journal article" date="2021" name="Int. J. Syst. Evol. Microbiol.">
        <title>Reticulibacter mediterranei gen. nov., sp. nov., within the new family Reticulibacteraceae fam. nov., and Ktedonospora formicarum gen. nov., sp. nov., Ktedonobacter robiniae sp. nov., Dictyobacter formicarum sp. nov. and Dictyobacter arantiisoli sp. nov., belonging to the class Ktedonobacteria.</title>
        <authorList>
            <person name="Yabe S."/>
            <person name="Zheng Y."/>
            <person name="Wang C.M."/>
            <person name="Sakai Y."/>
            <person name="Abe K."/>
            <person name="Yokota A."/>
            <person name="Donadio S."/>
            <person name="Cavaletti L."/>
            <person name="Monciardini P."/>
        </authorList>
    </citation>
    <scope>NUCLEOTIDE SEQUENCE [LARGE SCALE GENOMIC DNA]</scope>
    <source>
        <strain evidence="6 7">SOSP1-30</strain>
    </source>
</reference>
<evidence type="ECO:0000256" key="1">
    <source>
        <dbReference type="ARBA" id="ARBA00023015"/>
    </source>
</evidence>
<dbReference type="Gene3D" id="1.10.357.10">
    <property type="entry name" value="Tetracycline Repressor, domain 2"/>
    <property type="match status" value="1"/>
</dbReference>
<evidence type="ECO:0000313" key="6">
    <source>
        <dbReference type="EMBL" id="GHO58806.1"/>
    </source>
</evidence>
<dbReference type="Pfam" id="PF16925">
    <property type="entry name" value="TetR_C_13"/>
    <property type="match status" value="1"/>
</dbReference>
<name>A0ABQ3V0Z8_9CHLR</name>
<keyword evidence="3" id="KW-0804">Transcription</keyword>
<keyword evidence="2 4" id="KW-0238">DNA-binding</keyword>
<keyword evidence="1" id="KW-0805">Transcription regulation</keyword>
<feature type="DNA-binding region" description="H-T-H motif" evidence="4">
    <location>
        <begin position="27"/>
        <end position="46"/>
    </location>
</feature>
<evidence type="ECO:0000313" key="7">
    <source>
        <dbReference type="Proteomes" id="UP000654345"/>
    </source>
</evidence>
<feature type="domain" description="HTH tetR-type" evidence="5">
    <location>
        <begin position="4"/>
        <end position="64"/>
    </location>
</feature>
<dbReference type="InterPro" id="IPR036271">
    <property type="entry name" value="Tet_transcr_reg_TetR-rel_C_sf"/>
</dbReference>
<dbReference type="PRINTS" id="PR00455">
    <property type="entry name" value="HTHTETR"/>
</dbReference>
<dbReference type="SUPFAM" id="SSF48498">
    <property type="entry name" value="Tetracyclin repressor-like, C-terminal domain"/>
    <property type="match status" value="1"/>
</dbReference>
<organism evidence="6 7">
    <name type="scientific">Ktedonobacter robiniae</name>
    <dbReference type="NCBI Taxonomy" id="2778365"/>
    <lineage>
        <taxon>Bacteria</taxon>
        <taxon>Bacillati</taxon>
        <taxon>Chloroflexota</taxon>
        <taxon>Ktedonobacteria</taxon>
        <taxon>Ktedonobacterales</taxon>
        <taxon>Ktedonobacteraceae</taxon>
        <taxon>Ktedonobacter</taxon>
    </lineage>
</organism>
<dbReference type="Pfam" id="PF00440">
    <property type="entry name" value="TetR_N"/>
    <property type="match status" value="1"/>
</dbReference>
<dbReference type="InterPro" id="IPR009057">
    <property type="entry name" value="Homeodomain-like_sf"/>
</dbReference>
<dbReference type="RefSeq" id="WP_201375054.1">
    <property type="nucleotide sequence ID" value="NZ_BNJG01000003.1"/>
</dbReference>
<evidence type="ECO:0000256" key="2">
    <source>
        <dbReference type="ARBA" id="ARBA00023125"/>
    </source>
</evidence>
<accession>A0ABQ3V0Z8</accession>
<dbReference type="PANTHER" id="PTHR47506:SF3">
    <property type="entry name" value="HTH-TYPE TRANSCRIPTIONAL REGULATOR LMRA"/>
    <property type="match status" value="1"/>
</dbReference>